<dbReference type="InterPro" id="IPR044946">
    <property type="entry name" value="Restrct_endonuc_typeI_TRD_sf"/>
</dbReference>
<keyword evidence="2" id="KW-0680">Restriction system</keyword>
<dbReference type="EMBL" id="JBGFFE010000012">
    <property type="protein sequence ID" value="MEY8763829.1"/>
    <property type="molecule type" value="Genomic_DNA"/>
</dbReference>
<keyword evidence="5" id="KW-0378">Hydrolase</keyword>
<dbReference type="InterPro" id="IPR000055">
    <property type="entry name" value="Restrct_endonuc_typeI_TRD"/>
</dbReference>
<dbReference type="Gene3D" id="3.90.220.20">
    <property type="entry name" value="DNA methylase specificity domains"/>
    <property type="match status" value="1"/>
</dbReference>
<evidence type="ECO:0000259" key="4">
    <source>
        <dbReference type="Pfam" id="PF01420"/>
    </source>
</evidence>
<dbReference type="GO" id="GO:0004519">
    <property type="term" value="F:endonuclease activity"/>
    <property type="evidence" value="ECO:0007669"/>
    <property type="project" value="UniProtKB-KW"/>
</dbReference>
<dbReference type="GO" id="GO:0016787">
    <property type="term" value="F:hydrolase activity"/>
    <property type="evidence" value="ECO:0007669"/>
    <property type="project" value="UniProtKB-KW"/>
</dbReference>
<sequence>MKKLSELVGLVSGSPQFRITEVFDEKTPLFTYYSQTDLTDDLVGIVSKGADNKQVRTNDKVSTLCDGDVVFSLITGIAAMVRKEHEGYLYTQNYVKLLPGNNIDPKFLVYLINENKTIKKQFVLGLQGSQVLKYTLRQLKELEIPNIPSIDKQKIIGQVYFNQLRLQALKNRAAELETKIILSKLEEAGGK</sequence>
<organism evidence="5 6">
    <name type="scientific">Clostridium lapidicellarium</name>
    <dbReference type="NCBI Taxonomy" id="3240931"/>
    <lineage>
        <taxon>Bacteria</taxon>
        <taxon>Bacillati</taxon>
        <taxon>Bacillota</taxon>
        <taxon>Clostridia</taxon>
        <taxon>Eubacteriales</taxon>
        <taxon>Clostridiaceae</taxon>
        <taxon>Clostridium</taxon>
    </lineage>
</organism>
<evidence type="ECO:0000256" key="1">
    <source>
        <dbReference type="ARBA" id="ARBA00010923"/>
    </source>
</evidence>
<accession>A0ABV4DX52</accession>
<dbReference type="EC" id="3.1.21.-" evidence="5"/>
<proteinExistence type="inferred from homology"/>
<evidence type="ECO:0000256" key="3">
    <source>
        <dbReference type="ARBA" id="ARBA00023125"/>
    </source>
</evidence>
<dbReference type="RefSeq" id="WP_294182633.1">
    <property type="nucleotide sequence ID" value="NZ_JBGFFE010000012.1"/>
</dbReference>
<evidence type="ECO:0000256" key="2">
    <source>
        <dbReference type="ARBA" id="ARBA00022747"/>
    </source>
</evidence>
<protein>
    <submittedName>
        <fullName evidence="5">Restriction endonuclease subunit S</fullName>
        <ecNumber evidence="5">3.1.21.-</ecNumber>
    </submittedName>
</protein>
<gene>
    <name evidence="5" type="ORF">AB8S09_09290</name>
</gene>
<reference evidence="5 6" key="1">
    <citation type="submission" date="2024-08" db="EMBL/GenBank/DDBJ databases">
        <title>Clostridium lapicellarii sp. nov., and Clostridium renhuaiense sp. nov., two species isolated from the mud in a fermentation cellar used for producing sauce-flavour Chinese liquors.</title>
        <authorList>
            <person name="Yang F."/>
            <person name="Wang H."/>
            <person name="Chen L.Q."/>
            <person name="Zhou N."/>
            <person name="Lu J.J."/>
            <person name="Pu X.X."/>
            <person name="Wan B."/>
            <person name="Wang L."/>
            <person name="Liu S.J."/>
        </authorList>
    </citation>
    <scope>NUCLEOTIDE SEQUENCE [LARGE SCALE GENOMIC DNA]</scope>
    <source>
        <strain evidence="5 6">MT-113</strain>
    </source>
</reference>
<keyword evidence="5" id="KW-0255">Endonuclease</keyword>
<comment type="caution">
    <text evidence="5">The sequence shown here is derived from an EMBL/GenBank/DDBJ whole genome shotgun (WGS) entry which is preliminary data.</text>
</comment>
<evidence type="ECO:0000313" key="6">
    <source>
        <dbReference type="Proteomes" id="UP001565220"/>
    </source>
</evidence>
<comment type="similarity">
    <text evidence="1">Belongs to the type-I restriction system S methylase family.</text>
</comment>
<keyword evidence="6" id="KW-1185">Reference proteome</keyword>
<dbReference type="Proteomes" id="UP001565220">
    <property type="component" value="Unassembled WGS sequence"/>
</dbReference>
<name>A0ABV4DX52_9CLOT</name>
<keyword evidence="3" id="KW-0238">DNA-binding</keyword>
<dbReference type="Pfam" id="PF01420">
    <property type="entry name" value="Methylase_S"/>
    <property type="match status" value="1"/>
</dbReference>
<feature type="domain" description="Type I restriction modification DNA specificity" evidence="4">
    <location>
        <begin position="66"/>
        <end position="164"/>
    </location>
</feature>
<keyword evidence="5" id="KW-0540">Nuclease</keyword>
<evidence type="ECO:0000313" key="5">
    <source>
        <dbReference type="EMBL" id="MEY8763829.1"/>
    </source>
</evidence>
<dbReference type="SUPFAM" id="SSF116734">
    <property type="entry name" value="DNA methylase specificity domain"/>
    <property type="match status" value="1"/>
</dbReference>